<dbReference type="PROSITE" id="PS50102">
    <property type="entry name" value="RRM"/>
    <property type="match status" value="2"/>
</dbReference>
<evidence type="ECO:0000256" key="2">
    <source>
        <dbReference type="ARBA" id="ARBA00022884"/>
    </source>
</evidence>
<feature type="region of interest" description="Disordered" evidence="4">
    <location>
        <begin position="504"/>
        <end position="527"/>
    </location>
</feature>
<dbReference type="SMART" id="SM00360">
    <property type="entry name" value="RRM"/>
    <property type="match status" value="2"/>
</dbReference>
<keyword evidence="7" id="KW-1185">Reference proteome</keyword>
<dbReference type="OrthoDB" id="446113at2759"/>
<evidence type="ECO:0000313" key="7">
    <source>
        <dbReference type="Proteomes" id="UP000092154"/>
    </source>
</evidence>
<dbReference type="AlphaFoldDB" id="A0A1B7NGU4"/>
<proteinExistence type="predicted"/>
<dbReference type="CDD" id="cd12346">
    <property type="entry name" value="RRM3_NGR1_NAM8_like"/>
    <property type="match status" value="1"/>
</dbReference>
<feature type="compositionally biased region" description="Basic and acidic residues" evidence="4">
    <location>
        <begin position="862"/>
        <end position="871"/>
    </location>
</feature>
<evidence type="ECO:0000259" key="5">
    <source>
        <dbReference type="PROSITE" id="PS50102"/>
    </source>
</evidence>
<feature type="region of interest" description="Disordered" evidence="4">
    <location>
        <begin position="73"/>
        <end position="97"/>
    </location>
</feature>
<feature type="compositionally biased region" description="Polar residues" evidence="4">
    <location>
        <begin position="398"/>
        <end position="409"/>
    </location>
</feature>
<dbReference type="Pfam" id="PF00076">
    <property type="entry name" value="RRM_1"/>
    <property type="match status" value="2"/>
</dbReference>
<dbReference type="CDD" id="cd12611">
    <property type="entry name" value="RRM1_NGR1_NAM8_like"/>
    <property type="match status" value="1"/>
</dbReference>
<sequence length="904" mass="97457">MSRLDSPEFACPPGVPYSRSTADLNLMSTHFSSNHPAHPVSGDRRMSNGFGAYHPTGSAIPRSIAIHPDKEYSSISEQFQPAPNRHNSIQHPNHQPRLSLSLPQSNSPAALPINPNYHNAPSDAEREGYFHRHHLQSQHTKYFVPPTDLPLPATSNSNSNLTILRSTLWWGELEPWMDEEYAKQVCALMGWDPVNVKVPNTGPDATPQPTNNSGYCYLTFPSPAAAAAVINQVNATGGAQPVTMPNSNKPFVLNWASAAPSGPIPPSFPPTGVIVPPPQQQQQYPKEYSIFVGDLAPETSDSDLVAVFRNPVLGLRNDREPKFIRPFLSCKSAKIMLDPVTGISRGYGFVRFTEEADQQRALIEMHGLYCLSRPMRISPATAKFKPPPMATDLPQIQFPVSPTSDQRPNPLTVAIPLSSGAQTRSVSAPMAASTRTGSPSTALPSVSASASTLSGSSSVPSLGSEPSTNASSGALSSMSSDEMLGLPANVLALAQQYAGAGSSSNGKGIVPSIPSSSAHDSQDPSVAPRYVVSEESWKHHAQARAILGNLIGPNGEQLTSTDPYNTTVFVGGLSPLISEETLRTFFAPFGEIHYVKVPVGKHCGFVQFVRKVDAELAIEKMQGFPIGGSRIRLSWGRSQYKAAQAAAQAAQAAALQAQFQAQMATAQSQVPQMTPEQAIQLLQRLGMTGVGGSEASNRNYVDADKSSGYSEEHLRSLIMNQPLSDGQLPYDVYPAASGSRPPSNLSSVEHHNRSHLTSSFSPFSPDPNMYTRRGSDSYDLLPHSMNPGSRFDSIMEFKAAAANSNEQPIPPARTSSGPQRYGPFMDGTARSFEGSRPMTRQEPISRPNSSETSSQGRSSQYDGREEHDPIHDLNGTLASLDLDQHHHPWRHAQGSDKHPHPSSS</sequence>
<feature type="compositionally biased region" description="Basic and acidic residues" evidence="4">
    <location>
        <begin position="893"/>
        <end position="904"/>
    </location>
</feature>
<evidence type="ECO:0000256" key="3">
    <source>
        <dbReference type="PROSITE-ProRule" id="PRU00176"/>
    </source>
</evidence>
<evidence type="ECO:0000256" key="1">
    <source>
        <dbReference type="ARBA" id="ARBA00022737"/>
    </source>
</evidence>
<evidence type="ECO:0000313" key="6">
    <source>
        <dbReference type="EMBL" id="OAX44068.1"/>
    </source>
</evidence>
<dbReference type="STRING" id="1314800.A0A1B7NGU4"/>
<dbReference type="FunCoup" id="A0A1B7NGU4">
    <property type="interactions" value="512"/>
</dbReference>
<gene>
    <name evidence="6" type="ORF">K503DRAFT_581882</name>
</gene>
<protein>
    <recommendedName>
        <fullName evidence="5">RRM domain-containing protein</fullName>
    </recommendedName>
</protein>
<dbReference type="PANTHER" id="PTHR47640">
    <property type="entry name" value="TRNA SELENOCYSTEINE 1-ASSOCIATED PROTEIN 1-RELATED-RELATED"/>
    <property type="match status" value="1"/>
</dbReference>
<dbReference type="GO" id="GO:0003729">
    <property type="term" value="F:mRNA binding"/>
    <property type="evidence" value="ECO:0007669"/>
    <property type="project" value="InterPro"/>
</dbReference>
<dbReference type="InterPro" id="IPR035979">
    <property type="entry name" value="RBD_domain_sf"/>
</dbReference>
<dbReference type="GO" id="GO:0005829">
    <property type="term" value="C:cytosol"/>
    <property type="evidence" value="ECO:0007669"/>
    <property type="project" value="TreeGrafter"/>
</dbReference>
<accession>A0A1B7NGU4</accession>
<feature type="compositionally biased region" description="Low complexity" evidence="4">
    <location>
        <begin position="849"/>
        <end position="859"/>
    </location>
</feature>
<feature type="region of interest" description="Disordered" evidence="4">
    <location>
        <begin position="381"/>
        <end position="479"/>
    </location>
</feature>
<name>A0A1B7NGU4_9AGAM</name>
<dbReference type="Gene3D" id="3.30.70.330">
    <property type="match status" value="3"/>
</dbReference>
<dbReference type="EMBL" id="KV448129">
    <property type="protein sequence ID" value="OAX44068.1"/>
    <property type="molecule type" value="Genomic_DNA"/>
</dbReference>
<organism evidence="6 7">
    <name type="scientific">Rhizopogon vinicolor AM-OR11-026</name>
    <dbReference type="NCBI Taxonomy" id="1314800"/>
    <lineage>
        <taxon>Eukaryota</taxon>
        <taxon>Fungi</taxon>
        <taxon>Dikarya</taxon>
        <taxon>Basidiomycota</taxon>
        <taxon>Agaricomycotina</taxon>
        <taxon>Agaricomycetes</taxon>
        <taxon>Agaricomycetidae</taxon>
        <taxon>Boletales</taxon>
        <taxon>Suillineae</taxon>
        <taxon>Rhizopogonaceae</taxon>
        <taxon>Rhizopogon</taxon>
    </lineage>
</organism>
<feature type="compositionally biased region" description="Low complexity" evidence="4">
    <location>
        <begin position="438"/>
        <end position="479"/>
    </location>
</feature>
<feature type="region of interest" description="Disordered" evidence="4">
    <location>
        <begin position="802"/>
        <end position="904"/>
    </location>
</feature>
<feature type="domain" description="RRM" evidence="5">
    <location>
        <begin position="288"/>
        <end position="382"/>
    </location>
</feature>
<reference evidence="6 7" key="1">
    <citation type="submission" date="2016-06" db="EMBL/GenBank/DDBJ databases">
        <title>Comparative genomics of the ectomycorrhizal sister species Rhizopogon vinicolor and Rhizopogon vesiculosus (Basidiomycota: Boletales) reveals a divergence of the mating type B locus.</title>
        <authorList>
            <consortium name="DOE Joint Genome Institute"/>
            <person name="Mujic A.B."/>
            <person name="Kuo A."/>
            <person name="Tritt A."/>
            <person name="Lipzen A."/>
            <person name="Chen C."/>
            <person name="Johnson J."/>
            <person name="Sharma A."/>
            <person name="Barry K."/>
            <person name="Grigoriev I.V."/>
            <person name="Spatafora J.W."/>
        </authorList>
    </citation>
    <scope>NUCLEOTIDE SEQUENCE [LARGE SCALE GENOMIC DNA]</scope>
    <source>
        <strain evidence="6 7">AM-OR11-026</strain>
    </source>
</reference>
<dbReference type="InterPro" id="IPR050825">
    <property type="entry name" value="RBM42_RBP45_47-like"/>
</dbReference>
<feature type="compositionally biased region" description="Polar residues" evidence="4">
    <location>
        <begin position="802"/>
        <end position="818"/>
    </location>
</feature>
<dbReference type="InterPro" id="IPR012677">
    <property type="entry name" value="Nucleotide-bd_a/b_plait_sf"/>
</dbReference>
<dbReference type="InParanoid" id="A0A1B7NGU4"/>
<keyword evidence="2 3" id="KW-0694">RNA-binding</keyword>
<feature type="region of interest" description="Disordered" evidence="4">
    <location>
        <begin position="735"/>
        <end position="768"/>
    </location>
</feature>
<feature type="domain" description="RRM" evidence="5">
    <location>
        <begin position="566"/>
        <end position="638"/>
    </location>
</feature>
<dbReference type="Proteomes" id="UP000092154">
    <property type="component" value="Unassembled WGS sequence"/>
</dbReference>
<keyword evidence="1" id="KW-0677">Repeat</keyword>
<dbReference type="PANTHER" id="PTHR47640:SF10">
    <property type="entry name" value="TRNA SELENOCYSTEINE 1-ASSOCIATED PROTEIN 1-RELATED"/>
    <property type="match status" value="1"/>
</dbReference>
<dbReference type="InterPro" id="IPR000504">
    <property type="entry name" value="RRM_dom"/>
</dbReference>
<evidence type="ECO:0000256" key="4">
    <source>
        <dbReference type="SAM" id="MobiDB-lite"/>
    </source>
</evidence>
<dbReference type="SUPFAM" id="SSF54928">
    <property type="entry name" value="RNA-binding domain, RBD"/>
    <property type="match status" value="1"/>
</dbReference>